<feature type="domain" description="DUF7043" evidence="2">
    <location>
        <begin position="335"/>
        <end position="432"/>
    </location>
</feature>
<dbReference type="InterPro" id="IPR055472">
    <property type="entry name" value="DUF7044"/>
</dbReference>
<dbReference type="Pfam" id="PF23071">
    <property type="entry name" value="DUF7044"/>
    <property type="match status" value="1"/>
</dbReference>
<organism evidence="4 5">
    <name type="scientific">Fasciola hepatica</name>
    <name type="common">Liver fluke</name>
    <dbReference type="NCBI Taxonomy" id="6192"/>
    <lineage>
        <taxon>Eukaryota</taxon>
        <taxon>Metazoa</taxon>
        <taxon>Spiralia</taxon>
        <taxon>Lophotrochozoa</taxon>
        <taxon>Platyhelminthes</taxon>
        <taxon>Trematoda</taxon>
        <taxon>Digenea</taxon>
        <taxon>Plagiorchiida</taxon>
        <taxon>Echinostomata</taxon>
        <taxon>Echinostomatoidea</taxon>
        <taxon>Fasciolidae</taxon>
        <taxon>Fasciola</taxon>
    </lineage>
</organism>
<dbReference type="Proteomes" id="UP000230066">
    <property type="component" value="Unassembled WGS sequence"/>
</dbReference>
<dbReference type="EMBL" id="JXXN02002224">
    <property type="protein sequence ID" value="THD23294.1"/>
    <property type="molecule type" value="Genomic_DNA"/>
</dbReference>
<evidence type="ECO:0000259" key="3">
    <source>
        <dbReference type="Pfam" id="PF23071"/>
    </source>
</evidence>
<proteinExistence type="predicted"/>
<evidence type="ECO:0000259" key="1">
    <source>
        <dbReference type="Pfam" id="PF23069"/>
    </source>
</evidence>
<feature type="domain" description="DUF7044" evidence="3">
    <location>
        <begin position="52"/>
        <end position="155"/>
    </location>
</feature>
<dbReference type="PANTHER" id="PTHR22255:SF1">
    <property type="entry name" value="LD32918P"/>
    <property type="match status" value="1"/>
</dbReference>
<dbReference type="Pfam" id="PF23069">
    <property type="entry name" value="DUF7042"/>
    <property type="match status" value="2"/>
</dbReference>
<dbReference type="GO" id="GO:0042060">
    <property type="term" value="P:wound healing"/>
    <property type="evidence" value="ECO:0007669"/>
    <property type="project" value="TreeGrafter"/>
</dbReference>
<protein>
    <submittedName>
        <fullName evidence="4">Uncharacterized protein</fullName>
    </submittedName>
</protein>
<sequence>MIILWLKITSKSYRRKIFSCRLRCLNDKESGKMWSIYLLLGLTWFSQSIQAACVIPQAYVKTIFSMENGKETTTQILANELIQTVQNFRGTCETIVAQNRRLENNVEDALILFKNRTNGCYFCYEFIVRSPNVLQYRRSQCQSAGIGGNTSSVCNSLTDAELETGFVQAREDYSDFNCKSILEGVYAFDYRIVGSTGLCSSPFSTLKACQRQGSPLRDNSVFEQTFGYCPNFQDVSILEDPNIVFGKANIWRCFGRWTDRDNNIWAAIAYDTNQLNFRYRCLTTRIDQQNSYDLYYWGMSMDSDCKVLHNYQTAPIRLELRPTFDTSTQLVELQPGCKLPTNFSGTWFYPSEYQTSVVINSTHIYMKRKRAEYVYDHIYFVCRQQQESRYLMAVVTLGKCETDFMCFDFMPRHHNIIRFRMGRPFPLLHRERESMGDSYMQRLYREACHWSSFTLNYIEWTYEYFIQDPPVPINCPIQGKFKFIQRGQEQEKYRTLIPGGVTPRPWLQVLCYNYWQSNIEACLNDPKTLQLDVEKCWRLDFAGQPISEYNVVDNYITCVGYWMEDTKSFLITYDKQDPVTNNFRCWVYKRIGFRNYLMSRGRGNQCSKMQSAESSLPEEGASLLLELTEDELQFDVCPMSWDDGRNPYANPAVLDVYARGSRPGLIGCFLSILLVTFSY</sequence>
<dbReference type="AlphaFoldDB" id="A0A4E0RAC2"/>
<gene>
    <name evidence="4" type="ORF">D915_006120</name>
</gene>
<accession>A0A4E0RAC2</accession>
<dbReference type="PANTHER" id="PTHR22255">
    <property type="entry name" value="LP06548P"/>
    <property type="match status" value="1"/>
</dbReference>
<evidence type="ECO:0000313" key="5">
    <source>
        <dbReference type="Proteomes" id="UP000230066"/>
    </source>
</evidence>
<dbReference type="Pfam" id="PF23070">
    <property type="entry name" value="DUF7043"/>
    <property type="match status" value="1"/>
</dbReference>
<dbReference type="InterPro" id="IPR055471">
    <property type="entry name" value="DUF7043"/>
</dbReference>
<reference evidence="4" key="1">
    <citation type="submission" date="2019-03" db="EMBL/GenBank/DDBJ databases">
        <title>Improved annotation for the trematode Fasciola hepatica.</title>
        <authorList>
            <person name="Choi Y.-J."/>
            <person name="Martin J."/>
            <person name="Mitreva M."/>
        </authorList>
    </citation>
    <scope>NUCLEOTIDE SEQUENCE [LARGE SCALE GENOMIC DNA]</scope>
</reference>
<feature type="domain" description="DUF7042" evidence="1">
    <location>
        <begin position="177"/>
        <end position="321"/>
    </location>
</feature>
<evidence type="ECO:0000259" key="2">
    <source>
        <dbReference type="Pfam" id="PF23070"/>
    </source>
</evidence>
<name>A0A4E0RAC2_FASHE</name>
<dbReference type="InterPro" id="IPR055470">
    <property type="entry name" value="DUF7042"/>
</dbReference>
<evidence type="ECO:0000313" key="4">
    <source>
        <dbReference type="EMBL" id="THD23294.1"/>
    </source>
</evidence>
<feature type="domain" description="DUF7042" evidence="1">
    <location>
        <begin position="472"/>
        <end position="615"/>
    </location>
</feature>
<keyword evidence="5" id="KW-1185">Reference proteome</keyword>
<comment type="caution">
    <text evidence="4">The sequence shown here is derived from an EMBL/GenBank/DDBJ whole genome shotgun (WGS) entry which is preliminary data.</text>
</comment>